<dbReference type="SMART" id="SM00822">
    <property type="entry name" value="PKS_KR"/>
    <property type="match status" value="1"/>
</dbReference>
<dbReference type="EC" id="1.1.1.-" evidence="3"/>
<feature type="domain" description="Ketoreductase" evidence="2">
    <location>
        <begin position="11"/>
        <end position="192"/>
    </location>
</feature>
<evidence type="ECO:0000259" key="2">
    <source>
        <dbReference type="SMART" id="SM00822"/>
    </source>
</evidence>
<evidence type="ECO:0000313" key="3">
    <source>
        <dbReference type="EMBL" id="MFA3842071.1"/>
    </source>
</evidence>
<dbReference type="Gene3D" id="3.40.50.720">
    <property type="entry name" value="NAD(P)-binding Rossmann-like Domain"/>
    <property type="match status" value="1"/>
</dbReference>
<organism evidence="3 4">
    <name type="scientific">Streptomyces aureus</name>
    <dbReference type="NCBI Taxonomy" id="193461"/>
    <lineage>
        <taxon>Bacteria</taxon>
        <taxon>Bacillati</taxon>
        <taxon>Actinomycetota</taxon>
        <taxon>Actinomycetes</taxon>
        <taxon>Kitasatosporales</taxon>
        <taxon>Streptomycetaceae</taxon>
        <taxon>Streptomyces</taxon>
    </lineage>
</organism>
<dbReference type="PANTHER" id="PTHR42760">
    <property type="entry name" value="SHORT-CHAIN DEHYDROGENASES/REDUCTASES FAMILY MEMBER"/>
    <property type="match status" value="1"/>
</dbReference>
<dbReference type="InterPro" id="IPR036291">
    <property type="entry name" value="NAD(P)-bd_dom_sf"/>
</dbReference>
<dbReference type="Pfam" id="PF13561">
    <property type="entry name" value="adh_short_C2"/>
    <property type="match status" value="1"/>
</dbReference>
<accession>A0ABV4SXZ0</accession>
<gene>
    <name evidence="3" type="ORF">ACEG43_38760</name>
</gene>
<protein>
    <submittedName>
        <fullName evidence="3">SDR family NAD(P)-dependent oxidoreductase</fullName>
        <ecNumber evidence="3">1.1.1.-</ecNumber>
    </submittedName>
</protein>
<comment type="caution">
    <text evidence="3">The sequence shown here is derived from an EMBL/GenBank/DDBJ whole genome shotgun (WGS) entry which is preliminary data.</text>
</comment>
<reference evidence="3 4" key="1">
    <citation type="submission" date="2024-08" db="EMBL/GenBank/DDBJ databases">
        <title>Genome sequence of Streptomyces aureus CACIA-1.46HGO.</title>
        <authorList>
            <person name="Evangelista-Martinez Z."/>
        </authorList>
    </citation>
    <scope>NUCLEOTIDE SEQUENCE [LARGE SCALE GENOMIC DNA]</scope>
    <source>
        <strain evidence="3 4">CACIA-1.46HGO</strain>
    </source>
</reference>
<dbReference type="GO" id="GO:0016491">
    <property type="term" value="F:oxidoreductase activity"/>
    <property type="evidence" value="ECO:0007669"/>
    <property type="project" value="UniProtKB-KW"/>
</dbReference>
<dbReference type="PRINTS" id="PR00081">
    <property type="entry name" value="GDHRDH"/>
</dbReference>
<evidence type="ECO:0000313" key="4">
    <source>
        <dbReference type="Proteomes" id="UP001571476"/>
    </source>
</evidence>
<sequence length="255" mass="26450">MSRRLSDLQGQVALITGGAGGLGSETANWLAAAGAQVVIADVSTEGLERAAAGCADAVPDAKPVETLVLDVTNSAAVRAAVVGIEDRHGRLDILVTSHGFPRDHRLTELTDVEWSDVINVCLTGTFFCIREAARLMTAQGYGRIVTLASRAWQGNPGQANYSAAKAGVVGLTKSVAKELGRKGVTANAIAPGLIETASLRNLETFEAIADRAVKANSIKRLGEPSDIAAAVLYLTSPEAGFLTGEVVHVSGGRFS</sequence>
<dbReference type="PROSITE" id="PS00061">
    <property type="entry name" value="ADH_SHORT"/>
    <property type="match status" value="1"/>
</dbReference>
<dbReference type="PRINTS" id="PR00080">
    <property type="entry name" value="SDRFAMILY"/>
</dbReference>
<dbReference type="Proteomes" id="UP001571476">
    <property type="component" value="Unassembled WGS sequence"/>
</dbReference>
<dbReference type="InterPro" id="IPR002347">
    <property type="entry name" value="SDR_fam"/>
</dbReference>
<evidence type="ECO:0000256" key="1">
    <source>
        <dbReference type="ARBA" id="ARBA00006484"/>
    </source>
</evidence>
<dbReference type="EMBL" id="JBGOSP010000032">
    <property type="protein sequence ID" value="MFA3842071.1"/>
    <property type="molecule type" value="Genomic_DNA"/>
</dbReference>
<dbReference type="RefSeq" id="WP_372566127.1">
    <property type="nucleotide sequence ID" value="NZ_JBGOSP010000032.1"/>
</dbReference>
<proteinExistence type="inferred from homology"/>
<dbReference type="SUPFAM" id="SSF51735">
    <property type="entry name" value="NAD(P)-binding Rossmann-fold domains"/>
    <property type="match status" value="1"/>
</dbReference>
<dbReference type="InterPro" id="IPR020904">
    <property type="entry name" value="Sc_DH/Rdtase_CS"/>
</dbReference>
<comment type="similarity">
    <text evidence="1">Belongs to the short-chain dehydrogenases/reductases (SDR) family.</text>
</comment>
<name>A0ABV4SXZ0_9ACTN</name>
<keyword evidence="4" id="KW-1185">Reference proteome</keyword>
<dbReference type="InterPro" id="IPR057326">
    <property type="entry name" value="KR_dom"/>
</dbReference>
<dbReference type="PANTHER" id="PTHR42760:SF40">
    <property type="entry name" value="3-OXOACYL-[ACYL-CARRIER-PROTEIN] REDUCTASE, CHLOROPLASTIC"/>
    <property type="match status" value="1"/>
</dbReference>
<keyword evidence="3" id="KW-0560">Oxidoreductase</keyword>